<dbReference type="AlphaFoldDB" id="A0A1F5Z8C2"/>
<evidence type="ECO:0000256" key="1">
    <source>
        <dbReference type="ARBA" id="ARBA00007435"/>
    </source>
</evidence>
<sequence length="85" mass="10334">MFFVYILKSIKDGKYYIGQTNNIDFRLIKHNQGEIKSTRNRRPLKLIYFEKFISRAEAMHREQKLKSYKNHQYVNRIIRDKGPVV</sequence>
<dbReference type="InterPro" id="IPR035901">
    <property type="entry name" value="GIY-YIG_endonuc_sf"/>
</dbReference>
<dbReference type="Proteomes" id="UP000177354">
    <property type="component" value="Unassembled WGS sequence"/>
</dbReference>
<name>A0A1F5Z8C2_9BACT</name>
<dbReference type="SUPFAM" id="SSF82771">
    <property type="entry name" value="GIY-YIG endonuclease"/>
    <property type="match status" value="1"/>
</dbReference>
<dbReference type="PANTHER" id="PTHR34477:SF1">
    <property type="entry name" value="UPF0213 PROTEIN YHBQ"/>
    <property type="match status" value="1"/>
</dbReference>
<dbReference type="PROSITE" id="PS50164">
    <property type="entry name" value="GIY_YIG"/>
    <property type="match status" value="1"/>
</dbReference>
<reference evidence="3 4" key="1">
    <citation type="journal article" date="2016" name="Nat. Commun.">
        <title>Thousands of microbial genomes shed light on interconnected biogeochemical processes in an aquifer system.</title>
        <authorList>
            <person name="Anantharaman K."/>
            <person name="Brown C.T."/>
            <person name="Hug L.A."/>
            <person name="Sharon I."/>
            <person name="Castelle C.J."/>
            <person name="Probst A.J."/>
            <person name="Thomas B.C."/>
            <person name="Singh A."/>
            <person name="Wilkins M.J."/>
            <person name="Karaoz U."/>
            <person name="Brodie E.L."/>
            <person name="Williams K.H."/>
            <person name="Hubbard S.S."/>
            <person name="Banfield J.F."/>
        </authorList>
    </citation>
    <scope>NUCLEOTIDE SEQUENCE [LARGE SCALE GENOMIC DNA]</scope>
</reference>
<dbReference type="InterPro" id="IPR000305">
    <property type="entry name" value="GIY-YIG_endonuc"/>
</dbReference>
<feature type="domain" description="GIY-YIG" evidence="2">
    <location>
        <begin position="1"/>
        <end position="76"/>
    </location>
</feature>
<evidence type="ECO:0000313" key="3">
    <source>
        <dbReference type="EMBL" id="OGG08372.1"/>
    </source>
</evidence>
<dbReference type="Pfam" id="PF01541">
    <property type="entry name" value="GIY-YIG"/>
    <property type="match status" value="1"/>
</dbReference>
<accession>A0A1F5Z8C2</accession>
<gene>
    <name evidence="3" type="ORF">A2777_02915</name>
</gene>
<dbReference type="InterPro" id="IPR050190">
    <property type="entry name" value="UPF0213_domain"/>
</dbReference>
<dbReference type="CDD" id="cd10449">
    <property type="entry name" value="GIY-YIG_SLX1_like"/>
    <property type="match status" value="1"/>
</dbReference>
<dbReference type="Gene3D" id="3.40.1440.10">
    <property type="entry name" value="GIY-YIG endonuclease"/>
    <property type="match status" value="1"/>
</dbReference>
<dbReference type="PANTHER" id="PTHR34477">
    <property type="entry name" value="UPF0213 PROTEIN YHBQ"/>
    <property type="match status" value="1"/>
</dbReference>
<dbReference type="EMBL" id="MFJF01000002">
    <property type="protein sequence ID" value="OGG08372.1"/>
    <property type="molecule type" value="Genomic_DNA"/>
</dbReference>
<evidence type="ECO:0000259" key="2">
    <source>
        <dbReference type="PROSITE" id="PS50164"/>
    </source>
</evidence>
<comment type="caution">
    <text evidence="3">The sequence shown here is derived from an EMBL/GenBank/DDBJ whole genome shotgun (WGS) entry which is preliminary data.</text>
</comment>
<proteinExistence type="inferred from homology"/>
<organism evidence="3 4">
    <name type="scientific">Candidatus Gottesmanbacteria bacterium RIFCSPHIGHO2_01_FULL_40_15</name>
    <dbReference type="NCBI Taxonomy" id="1798376"/>
    <lineage>
        <taxon>Bacteria</taxon>
        <taxon>Candidatus Gottesmaniibacteriota</taxon>
    </lineage>
</organism>
<evidence type="ECO:0000313" key="4">
    <source>
        <dbReference type="Proteomes" id="UP000177354"/>
    </source>
</evidence>
<protein>
    <recommendedName>
        <fullName evidence="2">GIY-YIG domain-containing protein</fullName>
    </recommendedName>
</protein>
<comment type="similarity">
    <text evidence="1">Belongs to the UPF0213 family.</text>
</comment>